<keyword evidence="4" id="KW-1185">Reference proteome</keyword>
<organism evidence="3 4">
    <name type="scientific">Francisella halioticida</name>
    <dbReference type="NCBI Taxonomy" id="549298"/>
    <lineage>
        <taxon>Bacteria</taxon>
        <taxon>Pseudomonadati</taxon>
        <taxon>Pseudomonadota</taxon>
        <taxon>Gammaproteobacteria</taxon>
        <taxon>Thiotrichales</taxon>
        <taxon>Francisellaceae</taxon>
        <taxon>Francisella</taxon>
    </lineage>
</organism>
<dbReference type="Gene3D" id="3.20.20.60">
    <property type="entry name" value="Phosphoenolpyruvate-binding domains"/>
    <property type="match status" value="1"/>
</dbReference>
<dbReference type="EMBL" id="CP022132">
    <property type="protein sequence ID" value="ASG67718.1"/>
    <property type="molecule type" value="Genomic_DNA"/>
</dbReference>
<keyword evidence="1" id="KW-0479">Metal-binding</keyword>
<dbReference type="SUPFAM" id="SSF51621">
    <property type="entry name" value="Phosphoenolpyruvate/pyruvate domain"/>
    <property type="match status" value="1"/>
</dbReference>
<dbReference type="InterPro" id="IPR005000">
    <property type="entry name" value="Aldolase/citrate-lyase_domain"/>
</dbReference>
<proteinExistence type="predicted"/>
<accession>A0ABN5B241</accession>
<evidence type="ECO:0000256" key="1">
    <source>
        <dbReference type="ARBA" id="ARBA00022723"/>
    </source>
</evidence>
<dbReference type="InterPro" id="IPR015813">
    <property type="entry name" value="Pyrv/PenolPyrv_kinase-like_dom"/>
</dbReference>
<evidence type="ECO:0000259" key="2">
    <source>
        <dbReference type="Pfam" id="PF03328"/>
    </source>
</evidence>
<dbReference type="InterPro" id="IPR040442">
    <property type="entry name" value="Pyrv_kinase-like_dom_sf"/>
</dbReference>
<evidence type="ECO:0000313" key="4">
    <source>
        <dbReference type="Proteomes" id="UP000249910"/>
    </source>
</evidence>
<reference evidence="3 4" key="1">
    <citation type="submission" date="2017-06" db="EMBL/GenBank/DDBJ databases">
        <title>Complete genome of Francisella halioticida.</title>
        <authorList>
            <person name="Sjodin A."/>
        </authorList>
    </citation>
    <scope>NUCLEOTIDE SEQUENCE [LARGE SCALE GENOMIC DNA]</scope>
    <source>
        <strain evidence="3 4">DSM 23729</strain>
    </source>
</reference>
<feature type="domain" description="HpcH/HpaI aldolase/citrate lyase" evidence="2">
    <location>
        <begin position="3"/>
        <end position="49"/>
    </location>
</feature>
<dbReference type="Proteomes" id="UP000249910">
    <property type="component" value="Chromosome"/>
</dbReference>
<protein>
    <recommendedName>
        <fullName evidence="2">HpcH/HpaI aldolase/citrate lyase domain-containing protein</fullName>
    </recommendedName>
</protein>
<name>A0ABN5B241_9GAMM</name>
<dbReference type="RefSeq" id="WP_088772242.1">
    <property type="nucleotide sequence ID" value="NZ_CP022132.1"/>
</dbReference>
<sequence>MKTRHLYYIESTESFRNIHQIADSSNNLVGLALGGGDLVSELGVAKNANLIALDVPFNDIRVSK</sequence>
<evidence type="ECO:0000313" key="3">
    <source>
        <dbReference type="EMBL" id="ASG67718.1"/>
    </source>
</evidence>
<gene>
    <name evidence="3" type="ORF">CDV26_04300</name>
</gene>
<dbReference type="Pfam" id="PF03328">
    <property type="entry name" value="HpcH_HpaI"/>
    <property type="match status" value="1"/>
</dbReference>